<dbReference type="Pfam" id="PF00034">
    <property type="entry name" value="Cytochrom_C"/>
    <property type="match status" value="1"/>
</dbReference>
<evidence type="ECO:0000259" key="5">
    <source>
        <dbReference type="PROSITE" id="PS51007"/>
    </source>
</evidence>
<gene>
    <name evidence="6" type="ORF">SAMN04487995_4996</name>
</gene>
<dbReference type="PANTHER" id="PTHR35008:SF4">
    <property type="entry name" value="BLL4482 PROTEIN"/>
    <property type="match status" value="1"/>
</dbReference>
<sequence length="290" mass="31762">MFSKIIKWSGIVVGSLALILSAVYAYIYYDTESRAKKIYDVKLQSLTVLNDSISIAKGKHIAEIRGCTGCHGMDLSGGMAFADEQSPIGILYSSNITSGNGGINYTDQDWIRALRHGLGKDGRSLWFMPSHEIYHISNQDMASLISFVKSRPPVDKVGHQKSLKPLGRVLTFLDEFPLFPAEKINHNAVYVDDVAPSSTPEYGEYLAITCTGCHSPTLKGAAPHGPNEPPVPDISSTGNLGKWTLEGFATTIRTGKTPDGKQLSDAMPWRHLTYTDQELNAIYSYLHGLP</sequence>
<proteinExistence type="predicted"/>
<evidence type="ECO:0000256" key="1">
    <source>
        <dbReference type="ARBA" id="ARBA00022617"/>
    </source>
</evidence>
<dbReference type="AlphaFoldDB" id="A0A1H6Z9H0"/>
<reference evidence="6 7" key="1">
    <citation type="submission" date="2016-10" db="EMBL/GenBank/DDBJ databases">
        <authorList>
            <person name="de Groot N.N."/>
        </authorList>
    </citation>
    <scope>NUCLEOTIDE SEQUENCE [LARGE SCALE GENOMIC DNA]</scope>
    <source>
        <strain evidence="6 7">DSM 19938</strain>
    </source>
</reference>
<dbReference type="Gene3D" id="1.10.760.10">
    <property type="entry name" value="Cytochrome c-like domain"/>
    <property type="match status" value="2"/>
</dbReference>
<name>A0A1H6Z9H0_9BACT</name>
<dbReference type="GO" id="GO:0009055">
    <property type="term" value="F:electron transfer activity"/>
    <property type="evidence" value="ECO:0007669"/>
    <property type="project" value="InterPro"/>
</dbReference>
<keyword evidence="1 4" id="KW-0349">Heme</keyword>
<dbReference type="Proteomes" id="UP000199532">
    <property type="component" value="Unassembled WGS sequence"/>
</dbReference>
<evidence type="ECO:0000313" key="7">
    <source>
        <dbReference type="Proteomes" id="UP000199532"/>
    </source>
</evidence>
<dbReference type="GO" id="GO:0046872">
    <property type="term" value="F:metal ion binding"/>
    <property type="evidence" value="ECO:0007669"/>
    <property type="project" value="UniProtKB-KW"/>
</dbReference>
<protein>
    <submittedName>
        <fullName evidence="6">Cytochrome c</fullName>
    </submittedName>
</protein>
<feature type="domain" description="Cytochrome c" evidence="5">
    <location>
        <begin position="53"/>
        <end position="152"/>
    </location>
</feature>
<accession>A0A1H6Z9H0</accession>
<evidence type="ECO:0000256" key="4">
    <source>
        <dbReference type="PROSITE-ProRule" id="PRU00433"/>
    </source>
</evidence>
<dbReference type="InterPro" id="IPR051459">
    <property type="entry name" value="Cytochrome_c-type_DH"/>
</dbReference>
<evidence type="ECO:0000256" key="3">
    <source>
        <dbReference type="ARBA" id="ARBA00023004"/>
    </source>
</evidence>
<dbReference type="STRING" id="408657.SAMN04487995_4996"/>
<dbReference type="PROSITE" id="PS51007">
    <property type="entry name" value="CYTC"/>
    <property type="match status" value="2"/>
</dbReference>
<dbReference type="OrthoDB" id="9809720at2"/>
<evidence type="ECO:0000256" key="2">
    <source>
        <dbReference type="ARBA" id="ARBA00022723"/>
    </source>
</evidence>
<dbReference type="SUPFAM" id="SSF46626">
    <property type="entry name" value="Cytochrome c"/>
    <property type="match status" value="2"/>
</dbReference>
<dbReference type="EMBL" id="FNXY01000008">
    <property type="protein sequence ID" value="SEJ49376.1"/>
    <property type="molecule type" value="Genomic_DNA"/>
</dbReference>
<dbReference type="InterPro" id="IPR036909">
    <property type="entry name" value="Cyt_c-like_dom_sf"/>
</dbReference>
<dbReference type="InterPro" id="IPR009056">
    <property type="entry name" value="Cyt_c-like_dom"/>
</dbReference>
<keyword evidence="7" id="KW-1185">Reference proteome</keyword>
<dbReference type="GO" id="GO:0020037">
    <property type="term" value="F:heme binding"/>
    <property type="evidence" value="ECO:0007669"/>
    <property type="project" value="InterPro"/>
</dbReference>
<feature type="domain" description="Cytochrome c" evidence="5">
    <location>
        <begin position="198"/>
        <end position="290"/>
    </location>
</feature>
<dbReference type="PANTHER" id="PTHR35008">
    <property type="entry name" value="BLL4482 PROTEIN-RELATED"/>
    <property type="match status" value="1"/>
</dbReference>
<keyword evidence="2 4" id="KW-0479">Metal-binding</keyword>
<organism evidence="6 7">
    <name type="scientific">Dyadobacter koreensis</name>
    <dbReference type="NCBI Taxonomy" id="408657"/>
    <lineage>
        <taxon>Bacteria</taxon>
        <taxon>Pseudomonadati</taxon>
        <taxon>Bacteroidota</taxon>
        <taxon>Cytophagia</taxon>
        <taxon>Cytophagales</taxon>
        <taxon>Spirosomataceae</taxon>
        <taxon>Dyadobacter</taxon>
    </lineage>
</organism>
<dbReference type="RefSeq" id="WP_090339545.1">
    <property type="nucleotide sequence ID" value="NZ_FNXY01000008.1"/>
</dbReference>
<evidence type="ECO:0000313" key="6">
    <source>
        <dbReference type="EMBL" id="SEJ49376.1"/>
    </source>
</evidence>
<keyword evidence="3 4" id="KW-0408">Iron</keyword>